<dbReference type="Proteomes" id="UP000826212">
    <property type="component" value="Chromosome"/>
</dbReference>
<keyword evidence="2" id="KW-1185">Reference proteome</keyword>
<name>A0AC61NF88_9BACT</name>
<proteinExistence type="predicted"/>
<reference evidence="1" key="1">
    <citation type="submission" date="2021-08" db="EMBL/GenBank/DDBJ databases">
        <title>Novel anaerobic bacterium isolated from sea squirt in East Sea, Republic of Korea.</title>
        <authorList>
            <person name="Nguyen T.H."/>
            <person name="Li Z."/>
            <person name="Lee Y.-J."/>
            <person name="Ko J."/>
            <person name="Kim S.-G."/>
        </authorList>
    </citation>
    <scope>NUCLEOTIDE SEQUENCE</scope>
    <source>
        <strain evidence="1">KCTC 25031</strain>
    </source>
</reference>
<evidence type="ECO:0000313" key="2">
    <source>
        <dbReference type="Proteomes" id="UP000826212"/>
    </source>
</evidence>
<dbReference type="EMBL" id="CP081303">
    <property type="protein sequence ID" value="QZE12840.1"/>
    <property type="molecule type" value="Genomic_DNA"/>
</dbReference>
<evidence type="ECO:0000313" key="1">
    <source>
        <dbReference type="EMBL" id="QZE12840.1"/>
    </source>
</evidence>
<organism evidence="1 2">
    <name type="scientific">Halosquirtibacter laminarini</name>
    <dbReference type="NCBI Taxonomy" id="3374600"/>
    <lineage>
        <taxon>Bacteria</taxon>
        <taxon>Pseudomonadati</taxon>
        <taxon>Bacteroidota</taxon>
        <taxon>Bacteroidia</taxon>
        <taxon>Marinilabiliales</taxon>
        <taxon>Prolixibacteraceae</taxon>
        <taxon>Halosquirtibacter</taxon>
    </lineage>
</organism>
<sequence>MKFDSSKSIYLQICDIIENNILDNVWEAHGRIPSVRQFAVELEVNPNTVANAFSELMDRGMVYNKRGIGYFVAEDAKAKILSKLGEDFFLKELEKLFLQMQRCDISFDEIESRYQVYNHENQLKI</sequence>
<gene>
    <name evidence="1" type="ORF">K4L44_09595</name>
</gene>
<accession>A0AC61NF88</accession>
<protein>
    <submittedName>
        <fullName evidence="1">GntR family transcriptional regulator</fullName>
    </submittedName>
</protein>